<name>A0AAE3XPI2_9BACT</name>
<dbReference type="EMBL" id="JAVDQD010000002">
    <property type="protein sequence ID" value="MDR6238894.1"/>
    <property type="molecule type" value="Genomic_DNA"/>
</dbReference>
<dbReference type="RefSeq" id="WP_309938399.1">
    <property type="nucleotide sequence ID" value="NZ_AP025305.1"/>
</dbReference>
<comment type="caution">
    <text evidence="1">The sequence shown here is derived from an EMBL/GenBank/DDBJ whole genome shotgun (WGS) entry which is preliminary data.</text>
</comment>
<keyword evidence="2" id="KW-1185">Reference proteome</keyword>
<evidence type="ECO:0000313" key="2">
    <source>
        <dbReference type="Proteomes" id="UP001185092"/>
    </source>
</evidence>
<dbReference type="AlphaFoldDB" id="A0AAE3XPI2"/>
<evidence type="ECO:0000313" key="1">
    <source>
        <dbReference type="EMBL" id="MDR6238894.1"/>
    </source>
</evidence>
<reference evidence="1" key="1">
    <citation type="submission" date="2023-07" db="EMBL/GenBank/DDBJ databases">
        <title>Genomic Encyclopedia of Type Strains, Phase IV (KMG-IV): sequencing the most valuable type-strain genomes for metagenomic binning, comparative biology and taxonomic classification.</title>
        <authorList>
            <person name="Goeker M."/>
        </authorList>
    </citation>
    <scope>NUCLEOTIDE SEQUENCE</scope>
    <source>
        <strain evidence="1">DSM 26174</strain>
    </source>
</reference>
<gene>
    <name evidence="1" type="ORF">HNQ88_001931</name>
</gene>
<dbReference type="Proteomes" id="UP001185092">
    <property type="component" value="Unassembled WGS sequence"/>
</dbReference>
<proteinExistence type="predicted"/>
<accession>A0AAE3XPI2</accession>
<organism evidence="1 2">
    <name type="scientific">Aureibacter tunicatorum</name>
    <dbReference type="NCBI Taxonomy" id="866807"/>
    <lineage>
        <taxon>Bacteria</taxon>
        <taxon>Pseudomonadati</taxon>
        <taxon>Bacteroidota</taxon>
        <taxon>Cytophagia</taxon>
        <taxon>Cytophagales</taxon>
        <taxon>Persicobacteraceae</taxon>
        <taxon>Aureibacter</taxon>
    </lineage>
</organism>
<sequence>MNKKVKEYKLWFYCEMTFNNLSQFFFDRGLINDFEYDYENVYEWIETSLYDDSYELNISRKHLFDHELDRISIIEPTSILVIYENEEPDDALIDELAKKINQVLEIPVYSGKINYLGDDDYEYIVEAEYSSK</sequence>
<protein>
    <submittedName>
        <fullName evidence="1">Uncharacterized protein</fullName>
    </submittedName>
</protein>